<evidence type="ECO:0000313" key="4">
    <source>
        <dbReference type="Proteomes" id="UP000317422"/>
    </source>
</evidence>
<evidence type="ECO:0000313" key="3">
    <source>
        <dbReference type="EMBL" id="TQN32891.1"/>
    </source>
</evidence>
<protein>
    <submittedName>
        <fullName evidence="3">Uncharacterized protein</fullName>
    </submittedName>
</protein>
<gene>
    <name evidence="3" type="ORF">FHX37_2878</name>
</gene>
<proteinExistence type="predicted"/>
<keyword evidence="2" id="KW-0812">Transmembrane</keyword>
<dbReference type="EMBL" id="VFQC01000001">
    <property type="protein sequence ID" value="TQN32891.1"/>
    <property type="molecule type" value="Genomic_DNA"/>
</dbReference>
<organism evidence="3 4">
    <name type="scientific">Haloactinospora alba</name>
    <dbReference type="NCBI Taxonomy" id="405555"/>
    <lineage>
        <taxon>Bacteria</taxon>
        <taxon>Bacillati</taxon>
        <taxon>Actinomycetota</taxon>
        <taxon>Actinomycetes</taxon>
        <taxon>Streptosporangiales</taxon>
        <taxon>Nocardiopsidaceae</taxon>
        <taxon>Haloactinospora</taxon>
    </lineage>
</organism>
<keyword evidence="2" id="KW-1133">Transmembrane helix</keyword>
<dbReference type="RefSeq" id="WP_170181455.1">
    <property type="nucleotide sequence ID" value="NZ_VFQC01000001.1"/>
</dbReference>
<evidence type="ECO:0000256" key="2">
    <source>
        <dbReference type="SAM" id="Phobius"/>
    </source>
</evidence>
<evidence type="ECO:0000256" key="1">
    <source>
        <dbReference type="SAM" id="MobiDB-lite"/>
    </source>
</evidence>
<dbReference type="AlphaFoldDB" id="A0A543NM31"/>
<feature type="transmembrane region" description="Helical" evidence="2">
    <location>
        <begin position="16"/>
        <end position="37"/>
    </location>
</feature>
<keyword evidence="2" id="KW-0472">Membrane</keyword>
<accession>A0A543NM31</accession>
<sequence>MSAAVLLADTDTPTDLVTPGVLGFLVVAFVGAVLYFLMKSMVGKLSRVRDADTDAGEGTGDGTAAVAEDAAADGAAAAEADSEGWSGRTGRDGS</sequence>
<dbReference type="Proteomes" id="UP000317422">
    <property type="component" value="Unassembled WGS sequence"/>
</dbReference>
<comment type="caution">
    <text evidence="3">The sequence shown here is derived from an EMBL/GenBank/DDBJ whole genome shotgun (WGS) entry which is preliminary data.</text>
</comment>
<keyword evidence="4" id="KW-1185">Reference proteome</keyword>
<name>A0A543NM31_9ACTN</name>
<feature type="region of interest" description="Disordered" evidence="1">
    <location>
        <begin position="72"/>
        <end position="94"/>
    </location>
</feature>
<reference evidence="3 4" key="1">
    <citation type="submission" date="2019-06" db="EMBL/GenBank/DDBJ databases">
        <title>Sequencing the genomes of 1000 actinobacteria strains.</title>
        <authorList>
            <person name="Klenk H.-P."/>
        </authorList>
    </citation>
    <scope>NUCLEOTIDE SEQUENCE [LARGE SCALE GENOMIC DNA]</scope>
    <source>
        <strain evidence="3 4">DSM 45015</strain>
    </source>
</reference>